<dbReference type="EC" id="3.1.3.89" evidence="5"/>
<accession>A0A0P1IHJ1</accession>
<dbReference type="SUPFAM" id="SSF109604">
    <property type="entry name" value="HD-domain/PDEase-like"/>
    <property type="match status" value="2"/>
</dbReference>
<dbReference type="STRING" id="1715693.PH7735_01633"/>
<dbReference type="GeneID" id="83880684"/>
<evidence type="ECO:0000256" key="3">
    <source>
        <dbReference type="ARBA" id="ARBA00001941"/>
    </source>
</evidence>
<dbReference type="InterPro" id="IPR039356">
    <property type="entry name" value="YfbR/HDDC2"/>
</dbReference>
<comment type="catalytic activity">
    <reaction evidence="1">
        <text>a 2'-deoxyribonucleoside 5'-phosphate + H2O = a 2'-deoxyribonucleoside + phosphate</text>
        <dbReference type="Rhea" id="RHEA:36167"/>
        <dbReference type="ChEBI" id="CHEBI:15377"/>
        <dbReference type="ChEBI" id="CHEBI:18274"/>
        <dbReference type="ChEBI" id="CHEBI:43474"/>
        <dbReference type="ChEBI" id="CHEBI:65317"/>
        <dbReference type="EC" id="3.1.3.89"/>
    </reaction>
</comment>
<dbReference type="InterPro" id="IPR006674">
    <property type="entry name" value="HD_domain"/>
</dbReference>
<evidence type="ECO:0000256" key="7">
    <source>
        <dbReference type="ARBA" id="ARBA00022801"/>
    </source>
</evidence>
<dbReference type="Gene3D" id="1.10.3210.10">
    <property type="entry name" value="Hypothetical protein af1432"/>
    <property type="match status" value="2"/>
</dbReference>
<evidence type="ECO:0000256" key="6">
    <source>
        <dbReference type="ARBA" id="ARBA00022723"/>
    </source>
</evidence>
<dbReference type="Proteomes" id="UP000051870">
    <property type="component" value="Unassembled WGS sequence"/>
</dbReference>
<proteinExistence type="predicted"/>
<evidence type="ECO:0000256" key="5">
    <source>
        <dbReference type="ARBA" id="ARBA00012964"/>
    </source>
</evidence>
<dbReference type="GO" id="GO:0002953">
    <property type="term" value="F:5'-deoxynucleotidase activity"/>
    <property type="evidence" value="ECO:0007669"/>
    <property type="project" value="UniProtKB-EC"/>
</dbReference>
<dbReference type="InterPro" id="IPR003607">
    <property type="entry name" value="HD/PDEase_dom"/>
</dbReference>
<feature type="domain" description="HD/PDEase" evidence="8">
    <location>
        <begin position="223"/>
        <end position="305"/>
    </location>
</feature>
<organism evidence="9 10">
    <name type="scientific">Shimia thalassica</name>
    <dbReference type="NCBI Taxonomy" id="1715693"/>
    <lineage>
        <taxon>Bacteria</taxon>
        <taxon>Pseudomonadati</taxon>
        <taxon>Pseudomonadota</taxon>
        <taxon>Alphaproteobacteria</taxon>
        <taxon>Rhodobacterales</taxon>
        <taxon>Roseobacteraceae</taxon>
    </lineage>
</organism>
<evidence type="ECO:0000259" key="8">
    <source>
        <dbReference type="SMART" id="SM00471"/>
    </source>
</evidence>
<dbReference type="EMBL" id="CYTW01000001">
    <property type="protein sequence ID" value="CUJ93559.1"/>
    <property type="molecule type" value="Genomic_DNA"/>
</dbReference>
<evidence type="ECO:0000313" key="10">
    <source>
        <dbReference type="Proteomes" id="UP000051870"/>
    </source>
</evidence>
<comment type="subunit">
    <text evidence="4">Homodimer.</text>
</comment>
<gene>
    <name evidence="9" type="ORF">PH7735_01633</name>
</gene>
<feature type="domain" description="HD/PDEase" evidence="8">
    <location>
        <begin position="32"/>
        <end position="150"/>
    </location>
</feature>
<dbReference type="RefSeq" id="WP_058310742.1">
    <property type="nucleotide sequence ID" value="NZ_CYTW01000001.1"/>
</dbReference>
<dbReference type="SMART" id="SM00471">
    <property type="entry name" value="HDc"/>
    <property type="match status" value="2"/>
</dbReference>
<comment type="cofactor">
    <cofactor evidence="2">
        <name>Mn(2+)</name>
        <dbReference type="ChEBI" id="CHEBI:29035"/>
    </cofactor>
</comment>
<keyword evidence="7" id="KW-0378">Hydrolase</keyword>
<dbReference type="Pfam" id="PF13023">
    <property type="entry name" value="HD_3"/>
    <property type="match status" value="2"/>
</dbReference>
<keyword evidence="10" id="KW-1185">Reference proteome</keyword>
<comment type="cofactor">
    <cofactor evidence="3">
        <name>Co(2+)</name>
        <dbReference type="ChEBI" id="CHEBI:48828"/>
    </cofactor>
</comment>
<keyword evidence="6" id="KW-0479">Metal-binding</keyword>
<dbReference type="PANTHER" id="PTHR11845:SF13">
    <property type="entry name" value="5'-DEOXYNUCLEOTIDASE HDDC2"/>
    <property type="match status" value="1"/>
</dbReference>
<dbReference type="PANTHER" id="PTHR11845">
    <property type="entry name" value="5'-DEOXYNUCLEOTIDASE HDDC2"/>
    <property type="match status" value="1"/>
</dbReference>
<evidence type="ECO:0000256" key="2">
    <source>
        <dbReference type="ARBA" id="ARBA00001936"/>
    </source>
</evidence>
<evidence type="ECO:0000313" key="9">
    <source>
        <dbReference type="EMBL" id="CUJ93559.1"/>
    </source>
</evidence>
<sequence length="383" mass="42409">MTSRIESHIAFLNEADKLKTVERSNVLMNLSRAENSAEHSWHLALYALVFAPIAAPEVSIARVIRMLLLHDLVEIDVGDHPIHLDTDWDAVAQAETEAAARVFGLLPPDQAADLTALWSEFEASTTPDAQFAKMLDHSQPLFQVLYAKEPLADHMGIVHENLSTGRASYLKSSFPEAFVQASLMAKGGQPDQDTDMSRRLAFLAEADGLKSVYRATRILDASRRENSGEHSWHIALYALILAEHAKRPVDLDRVIRMLLIHDLVEIDVGDSPIHGDHDISEMEAAEQAAADRIFGLLPDEQGTALRALWDEFEAATSDDAVFAKSIDRVQPVICNLETGGGTWPEYNVTAQQLEDRVGWKVAKGAPAIWDHLQSRIRAWFAAA</sequence>
<evidence type="ECO:0000256" key="1">
    <source>
        <dbReference type="ARBA" id="ARBA00001638"/>
    </source>
</evidence>
<dbReference type="GO" id="GO:0046872">
    <property type="term" value="F:metal ion binding"/>
    <property type="evidence" value="ECO:0007669"/>
    <property type="project" value="UniProtKB-KW"/>
</dbReference>
<dbReference type="AlphaFoldDB" id="A0A0P1IHJ1"/>
<reference evidence="10" key="1">
    <citation type="submission" date="2015-09" db="EMBL/GenBank/DDBJ databases">
        <authorList>
            <person name="Rodrigo-Torres Lidia"/>
            <person name="Arahal R.David."/>
        </authorList>
    </citation>
    <scope>NUCLEOTIDE SEQUENCE [LARGE SCALE GENOMIC DNA]</scope>
    <source>
        <strain evidence="10">CECT 7735</strain>
    </source>
</reference>
<protein>
    <recommendedName>
        <fullName evidence="5">5'-deoxynucleotidase</fullName>
        <ecNumber evidence="5">3.1.3.89</ecNumber>
    </recommendedName>
</protein>
<dbReference type="GO" id="GO:0005737">
    <property type="term" value="C:cytoplasm"/>
    <property type="evidence" value="ECO:0007669"/>
    <property type="project" value="TreeGrafter"/>
</dbReference>
<name>A0A0P1IHJ1_9RHOB</name>
<evidence type="ECO:0000256" key="4">
    <source>
        <dbReference type="ARBA" id="ARBA00011738"/>
    </source>
</evidence>